<gene>
    <name evidence="1" type="ORF">VTK73DRAFT_348</name>
</gene>
<name>A0ABR3VVM8_9PEZI</name>
<accession>A0ABR3VVM8</accession>
<evidence type="ECO:0000313" key="2">
    <source>
        <dbReference type="Proteomes" id="UP001586593"/>
    </source>
</evidence>
<organism evidence="1 2">
    <name type="scientific">Phialemonium thermophilum</name>
    <dbReference type="NCBI Taxonomy" id="223376"/>
    <lineage>
        <taxon>Eukaryota</taxon>
        <taxon>Fungi</taxon>
        <taxon>Dikarya</taxon>
        <taxon>Ascomycota</taxon>
        <taxon>Pezizomycotina</taxon>
        <taxon>Sordariomycetes</taxon>
        <taxon>Sordariomycetidae</taxon>
        <taxon>Cephalothecales</taxon>
        <taxon>Cephalothecaceae</taxon>
        <taxon>Phialemonium</taxon>
    </lineage>
</organism>
<comment type="caution">
    <text evidence="1">The sequence shown here is derived from an EMBL/GenBank/DDBJ whole genome shotgun (WGS) entry which is preliminary data.</text>
</comment>
<dbReference type="EMBL" id="JAZHXJ010001052">
    <property type="protein sequence ID" value="KAL1846160.1"/>
    <property type="molecule type" value="Genomic_DNA"/>
</dbReference>
<keyword evidence="2" id="KW-1185">Reference proteome</keyword>
<reference evidence="1 2" key="1">
    <citation type="journal article" date="2024" name="Commun. Biol.">
        <title>Comparative genomic analysis of thermophilic fungi reveals convergent evolutionary adaptations and gene losses.</title>
        <authorList>
            <person name="Steindorff A.S."/>
            <person name="Aguilar-Pontes M.V."/>
            <person name="Robinson A.J."/>
            <person name="Andreopoulos B."/>
            <person name="LaButti K."/>
            <person name="Kuo A."/>
            <person name="Mondo S."/>
            <person name="Riley R."/>
            <person name="Otillar R."/>
            <person name="Haridas S."/>
            <person name="Lipzen A."/>
            <person name="Grimwood J."/>
            <person name="Schmutz J."/>
            <person name="Clum A."/>
            <person name="Reid I.D."/>
            <person name="Moisan M.C."/>
            <person name="Butler G."/>
            <person name="Nguyen T.T.M."/>
            <person name="Dewar K."/>
            <person name="Conant G."/>
            <person name="Drula E."/>
            <person name="Henrissat B."/>
            <person name="Hansel C."/>
            <person name="Singer S."/>
            <person name="Hutchinson M.I."/>
            <person name="de Vries R.P."/>
            <person name="Natvig D.O."/>
            <person name="Powell A.J."/>
            <person name="Tsang A."/>
            <person name="Grigoriev I.V."/>
        </authorList>
    </citation>
    <scope>NUCLEOTIDE SEQUENCE [LARGE SCALE GENOMIC DNA]</scope>
    <source>
        <strain evidence="1 2">ATCC 24622</strain>
    </source>
</reference>
<sequence length="239" mass="26773">MGEPPTSVPPSGWWDAIRRAARRASGQRALRFGHQRARQNIIWPGRWGKQGMQARRQEARRDTHSQTACEKSKEQVCIFGARMDERKLSGWSEKEGGRKGGGTGGVSAVVGSLDLGWSGSPTPSCHVSELSRENVQSETKEAGACSSCTYRQTTTSWDSAGGWWPSEQIEPLQLDRAYTALFYAPNGSVRTDGHVAYVVLRMQEMWNSVLGRSPRKETEQLRRRIRGKPWFVHEGEREG</sequence>
<dbReference type="Proteomes" id="UP001586593">
    <property type="component" value="Unassembled WGS sequence"/>
</dbReference>
<protein>
    <submittedName>
        <fullName evidence="1">Uncharacterized protein</fullName>
    </submittedName>
</protein>
<evidence type="ECO:0000313" key="1">
    <source>
        <dbReference type="EMBL" id="KAL1846160.1"/>
    </source>
</evidence>
<proteinExistence type="predicted"/>